<evidence type="ECO:0000256" key="2">
    <source>
        <dbReference type="ARBA" id="ARBA00023242"/>
    </source>
</evidence>
<dbReference type="Gene3D" id="3.10.590.10">
    <property type="entry name" value="ph1033 like domains"/>
    <property type="match status" value="1"/>
</dbReference>
<feature type="compositionally biased region" description="Polar residues" evidence="3">
    <location>
        <begin position="367"/>
        <end position="376"/>
    </location>
</feature>
<dbReference type="RefSeq" id="XP_073561364.1">
    <property type="nucleotide sequence ID" value="XM_073700547.1"/>
</dbReference>
<name>A0ABY2HAB0_9HYPO</name>
<dbReference type="GeneID" id="300574997"/>
<comment type="caution">
    <text evidence="5">The sequence shown here is derived from an EMBL/GenBank/DDBJ whole genome shotgun (WGS) entry which is preliminary data.</text>
</comment>
<dbReference type="CDD" id="cd21133">
    <property type="entry name" value="EVE"/>
    <property type="match status" value="1"/>
</dbReference>
<dbReference type="Pfam" id="PF01878">
    <property type="entry name" value="EVE"/>
    <property type="match status" value="1"/>
</dbReference>
<dbReference type="InterPro" id="IPR052181">
    <property type="entry name" value="5hmC_binding"/>
</dbReference>
<comment type="subcellular location">
    <subcellularLocation>
        <location evidence="1">Nucleus</location>
    </subcellularLocation>
</comment>
<dbReference type="InterPro" id="IPR047197">
    <property type="entry name" value="THYN1-like_EVE"/>
</dbReference>
<dbReference type="InterPro" id="IPR002740">
    <property type="entry name" value="EVE_domain"/>
</dbReference>
<gene>
    <name evidence="5" type="ORF">CCMA1212_003191</name>
</gene>
<dbReference type="InterPro" id="IPR015947">
    <property type="entry name" value="PUA-like_sf"/>
</dbReference>
<dbReference type="PANTHER" id="PTHR14087">
    <property type="entry name" value="THYMOCYTE NUCLEAR PROTEIN 1"/>
    <property type="match status" value="1"/>
</dbReference>
<dbReference type="Proteomes" id="UP001642720">
    <property type="component" value="Unassembled WGS sequence"/>
</dbReference>
<feature type="domain" description="EVE" evidence="4">
    <location>
        <begin position="148"/>
        <end position="305"/>
    </location>
</feature>
<accession>A0ABY2HAB0</accession>
<feature type="region of interest" description="Disordered" evidence="3">
    <location>
        <begin position="1"/>
        <end position="142"/>
    </location>
</feature>
<evidence type="ECO:0000313" key="5">
    <source>
        <dbReference type="EMBL" id="TFB05163.1"/>
    </source>
</evidence>
<keyword evidence="6" id="KW-1185">Reference proteome</keyword>
<keyword evidence="2" id="KW-0539">Nucleus</keyword>
<feature type="compositionally biased region" description="Basic and acidic residues" evidence="3">
    <location>
        <begin position="58"/>
        <end position="88"/>
    </location>
</feature>
<evidence type="ECO:0000256" key="1">
    <source>
        <dbReference type="ARBA" id="ARBA00004123"/>
    </source>
</evidence>
<evidence type="ECO:0000259" key="4">
    <source>
        <dbReference type="Pfam" id="PF01878"/>
    </source>
</evidence>
<evidence type="ECO:0000313" key="6">
    <source>
        <dbReference type="Proteomes" id="UP001642720"/>
    </source>
</evidence>
<sequence>MPRKRSSDNGDAAAAEPIAKRRSARQAAAASTKQTEAKAQLEEEKKEESTPAKKRAASGKETKPDKKAERKTSATTNKMDDKTGDKPTQKTKTKKTADDAKETKPSTTSKAKDSVNNGSSSRAVSEDPDVDSIPTMNPDAPRHQGEWYWLMKAEPETRLENGIDVSFSIDDLRAKDKPEGWDGIRAYAARNHMRNMNAGDKAFFYHSNCKEPGIAGIMEIVKEYSEDSNARRPGGPYYDPSSTKDNVRWNLVHVEFRKKFAVPIGLKELRELGKPGGPLENMQMLKQSRLSVSRVSKEEWETLCEIADKKAKDAGLEHQTGKLVKRVASQNLLSDLRQSFSSSSSHLGRCNIISTRGSSQQPPSSPDGAQSISSSDRQVKKNSAVDSV</sequence>
<reference evidence="5 6" key="1">
    <citation type="submission" date="2018-01" db="EMBL/GenBank/DDBJ databases">
        <title>Genome characterization of the sugarcane-associated fungus Trichoderma ghanense CCMA-1212 and their application in lignocelulose bioconversion.</title>
        <authorList>
            <person name="Steindorff A.S."/>
            <person name="Mendes T.D."/>
            <person name="Vilela E.S.D."/>
            <person name="Rodrigues D.S."/>
            <person name="Formighieri E.F."/>
            <person name="Melo I.S."/>
            <person name="Favaro L.C.L."/>
        </authorList>
    </citation>
    <scope>NUCLEOTIDE SEQUENCE [LARGE SCALE GENOMIC DNA]</scope>
    <source>
        <strain evidence="5 6">CCMA-1212</strain>
    </source>
</reference>
<feature type="compositionally biased region" description="Low complexity" evidence="3">
    <location>
        <begin position="25"/>
        <end position="34"/>
    </location>
</feature>
<dbReference type="PANTHER" id="PTHR14087:SF7">
    <property type="entry name" value="THYMOCYTE NUCLEAR PROTEIN 1"/>
    <property type="match status" value="1"/>
</dbReference>
<dbReference type="SUPFAM" id="SSF88697">
    <property type="entry name" value="PUA domain-like"/>
    <property type="match status" value="1"/>
</dbReference>
<dbReference type="EMBL" id="PPTA01000003">
    <property type="protein sequence ID" value="TFB05163.1"/>
    <property type="molecule type" value="Genomic_DNA"/>
</dbReference>
<feature type="compositionally biased region" description="Basic and acidic residues" evidence="3">
    <location>
        <begin position="95"/>
        <end position="104"/>
    </location>
</feature>
<protein>
    <submittedName>
        <fullName evidence="5">Thymocyte nuclear protein 1</fullName>
    </submittedName>
</protein>
<organism evidence="5 6">
    <name type="scientific">Trichoderma ghanense</name>
    <dbReference type="NCBI Taxonomy" id="65468"/>
    <lineage>
        <taxon>Eukaryota</taxon>
        <taxon>Fungi</taxon>
        <taxon>Dikarya</taxon>
        <taxon>Ascomycota</taxon>
        <taxon>Pezizomycotina</taxon>
        <taxon>Sordariomycetes</taxon>
        <taxon>Hypocreomycetidae</taxon>
        <taxon>Hypocreales</taxon>
        <taxon>Hypocreaceae</taxon>
        <taxon>Trichoderma</taxon>
    </lineage>
</organism>
<feature type="compositionally biased region" description="Basic and acidic residues" evidence="3">
    <location>
        <begin position="35"/>
        <end position="51"/>
    </location>
</feature>
<proteinExistence type="predicted"/>
<feature type="region of interest" description="Disordered" evidence="3">
    <location>
        <begin position="341"/>
        <end position="388"/>
    </location>
</feature>
<feature type="compositionally biased region" description="Polar residues" evidence="3">
    <location>
        <begin position="105"/>
        <end position="123"/>
    </location>
</feature>
<evidence type="ECO:0000256" key="3">
    <source>
        <dbReference type="SAM" id="MobiDB-lite"/>
    </source>
</evidence>